<dbReference type="EMBL" id="JADGIZ020000044">
    <property type="protein sequence ID" value="KAL2913615.1"/>
    <property type="molecule type" value="Genomic_DNA"/>
</dbReference>
<dbReference type="Pfam" id="PF10455">
    <property type="entry name" value="BAR_2"/>
    <property type="match status" value="1"/>
</dbReference>
<name>A0ABR4N288_9FUNG</name>
<gene>
    <name evidence="2" type="primary">GVP36</name>
    <name evidence="2" type="ORF">HK105_206917</name>
</gene>
<accession>A0ABR4N288</accession>
<dbReference type="InterPro" id="IPR004148">
    <property type="entry name" value="BAR_dom"/>
</dbReference>
<dbReference type="SMART" id="SM00721">
    <property type="entry name" value="BAR"/>
    <property type="match status" value="1"/>
</dbReference>
<evidence type="ECO:0000313" key="3">
    <source>
        <dbReference type="Proteomes" id="UP001527925"/>
    </source>
</evidence>
<dbReference type="Proteomes" id="UP001527925">
    <property type="component" value="Unassembled WGS sequence"/>
</dbReference>
<proteinExistence type="predicted"/>
<sequence length="310" mass="33883">MSESFNAAGQQINAVLSSFTQSLKPLGREVGKQWIQVQQFAKERIGGSTDVTELPPEYRQLEEKVDKIKAAHEQLLKVSRNYTLPAYDYEPALNDKVVDFANTVSSGATSLADKLSGGQIAQGSASRPVSQETPPSLSHAFAKAALQAAESVNPEEPLAAALKKFANAEERAGNMRVKQDSDAVAKFHNPLLKTLNQKIADAMKARRNVQSVRLTYDACRSRLKGVPPEKAEALRTEMEKSEDEFVVAVDDAMGKMKLVVENNEMLRAIADLVAVQLQYHKSVAEVLAELSPEIDELVITNEAIYTAGTQ</sequence>
<dbReference type="Gene3D" id="1.20.1270.60">
    <property type="entry name" value="Arfaptin homology (AH) domain/BAR domain"/>
    <property type="match status" value="1"/>
</dbReference>
<organism evidence="2 3">
    <name type="scientific">Polyrhizophydium stewartii</name>
    <dbReference type="NCBI Taxonomy" id="2732419"/>
    <lineage>
        <taxon>Eukaryota</taxon>
        <taxon>Fungi</taxon>
        <taxon>Fungi incertae sedis</taxon>
        <taxon>Chytridiomycota</taxon>
        <taxon>Chytridiomycota incertae sedis</taxon>
        <taxon>Chytridiomycetes</taxon>
        <taxon>Rhizophydiales</taxon>
        <taxon>Rhizophydiales incertae sedis</taxon>
        <taxon>Polyrhizophydium</taxon>
    </lineage>
</organism>
<dbReference type="SUPFAM" id="SSF103657">
    <property type="entry name" value="BAR/IMD domain-like"/>
    <property type="match status" value="1"/>
</dbReference>
<evidence type="ECO:0000313" key="2">
    <source>
        <dbReference type="EMBL" id="KAL2913615.1"/>
    </source>
</evidence>
<dbReference type="InterPro" id="IPR018859">
    <property type="entry name" value="BAR_dom-cont"/>
</dbReference>
<protein>
    <submittedName>
        <fullName evidence="2">BAR domain-containing protein</fullName>
    </submittedName>
</protein>
<reference evidence="2 3" key="1">
    <citation type="submission" date="2023-09" db="EMBL/GenBank/DDBJ databases">
        <title>Pangenome analysis of Batrachochytrium dendrobatidis and related Chytrids.</title>
        <authorList>
            <person name="Yacoub M.N."/>
            <person name="Stajich J.E."/>
            <person name="James T.Y."/>
        </authorList>
    </citation>
    <scope>NUCLEOTIDE SEQUENCE [LARGE SCALE GENOMIC DNA]</scope>
    <source>
        <strain evidence="2 3">JEL0888</strain>
    </source>
</reference>
<feature type="domain" description="BAR" evidence="1">
    <location>
        <begin position="29"/>
        <end position="296"/>
    </location>
</feature>
<comment type="caution">
    <text evidence="2">The sequence shown here is derived from an EMBL/GenBank/DDBJ whole genome shotgun (WGS) entry which is preliminary data.</text>
</comment>
<dbReference type="InterPro" id="IPR027267">
    <property type="entry name" value="AH/BAR_dom_sf"/>
</dbReference>
<evidence type="ECO:0000259" key="1">
    <source>
        <dbReference type="SMART" id="SM00721"/>
    </source>
</evidence>
<keyword evidence="3" id="KW-1185">Reference proteome</keyword>